<name>A0A839F286_9GAMM</name>
<proteinExistence type="predicted"/>
<gene>
    <name evidence="1" type="ORF">FHW12_003366</name>
</gene>
<dbReference type="EMBL" id="JACGXL010000006">
    <property type="protein sequence ID" value="MBA8889123.1"/>
    <property type="molecule type" value="Genomic_DNA"/>
</dbReference>
<sequence length="51" mass="5410">MTRIHRTRATGAPPDPCAAPVVMILAGSEDTWFAVTGFEHEVAVDDGVASR</sequence>
<evidence type="ECO:0000313" key="2">
    <source>
        <dbReference type="Proteomes" id="UP000550401"/>
    </source>
</evidence>
<dbReference type="AlphaFoldDB" id="A0A839F286"/>
<evidence type="ECO:0000313" key="1">
    <source>
        <dbReference type="EMBL" id="MBA8889123.1"/>
    </source>
</evidence>
<comment type="caution">
    <text evidence="1">The sequence shown here is derived from an EMBL/GenBank/DDBJ whole genome shotgun (WGS) entry which is preliminary data.</text>
</comment>
<dbReference type="RefSeq" id="WP_182532177.1">
    <property type="nucleotide sequence ID" value="NZ_JACGXL010000006.1"/>
</dbReference>
<keyword evidence="2" id="KW-1185">Reference proteome</keyword>
<organism evidence="1 2">
    <name type="scientific">Dokdonella fugitiva</name>
    <dbReference type="NCBI Taxonomy" id="328517"/>
    <lineage>
        <taxon>Bacteria</taxon>
        <taxon>Pseudomonadati</taxon>
        <taxon>Pseudomonadota</taxon>
        <taxon>Gammaproteobacteria</taxon>
        <taxon>Lysobacterales</taxon>
        <taxon>Rhodanobacteraceae</taxon>
        <taxon>Dokdonella</taxon>
    </lineage>
</organism>
<protein>
    <submittedName>
        <fullName evidence="1">Uncharacterized protein</fullName>
    </submittedName>
</protein>
<reference evidence="1 2" key="1">
    <citation type="submission" date="2020-07" db="EMBL/GenBank/DDBJ databases">
        <title>Genomic Encyclopedia of Type Strains, Phase IV (KMG-V): Genome sequencing to study the core and pangenomes of soil and plant-associated prokaryotes.</title>
        <authorList>
            <person name="Whitman W."/>
        </authorList>
    </citation>
    <scope>NUCLEOTIDE SEQUENCE [LARGE SCALE GENOMIC DNA]</scope>
    <source>
        <strain evidence="1 2">RH2WT43</strain>
    </source>
</reference>
<accession>A0A839F286</accession>
<dbReference type="Proteomes" id="UP000550401">
    <property type="component" value="Unassembled WGS sequence"/>
</dbReference>